<dbReference type="EMBL" id="UINC01160386">
    <property type="protein sequence ID" value="SVD59001.1"/>
    <property type="molecule type" value="Genomic_DNA"/>
</dbReference>
<dbReference type="GO" id="GO:0030497">
    <property type="term" value="P:fatty acid elongation"/>
    <property type="evidence" value="ECO:0007669"/>
    <property type="project" value="TreeGrafter"/>
</dbReference>
<dbReference type="PRINTS" id="PR00081">
    <property type="entry name" value="GDHRDH"/>
</dbReference>
<dbReference type="PANTHER" id="PTHR42760">
    <property type="entry name" value="SHORT-CHAIN DEHYDROGENASES/REDUCTASES FAMILY MEMBER"/>
    <property type="match status" value="1"/>
</dbReference>
<evidence type="ECO:0000313" key="2">
    <source>
        <dbReference type="EMBL" id="SVD59001.1"/>
    </source>
</evidence>
<feature type="non-terminal residue" evidence="2">
    <location>
        <position position="254"/>
    </location>
</feature>
<evidence type="ECO:0008006" key="3">
    <source>
        <dbReference type="Google" id="ProtNLM"/>
    </source>
</evidence>
<reference evidence="2" key="1">
    <citation type="submission" date="2018-05" db="EMBL/GenBank/DDBJ databases">
        <authorList>
            <person name="Lanie J.A."/>
            <person name="Ng W.-L."/>
            <person name="Kazmierczak K.M."/>
            <person name="Andrzejewski T.M."/>
            <person name="Davidsen T.M."/>
            <person name="Wayne K.J."/>
            <person name="Tettelin H."/>
            <person name="Glass J.I."/>
            <person name="Rusch D."/>
            <person name="Podicherti R."/>
            <person name="Tsui H.-C.T."/>
            <person name="Winkler M.E."/>
        </authorList>
    </citation>
    <scope>NUCLEOTIDE SEQUENCE</scope>
</reference>
<dbReference type="GO" id="GO:0016616">
    <property type="term" value="F:oxidoreductase activity, acting on the CH-OH group of donors, NAD or NADP as acceptor"/>
    <property type="evidence" value="ECO:0007669"/>
    <property type="project" value="TreeGrafter"/>
</dbReference>
<protein>
    <recommendedName>
        <fullName evidence="3">NAD-dependent epimerase/dehydratase domain-containing protein</fullName>
    </recommendedName>
</protein>
<name>A0A382WLP6_9ZZZZ</name>
<dbReference type="InterPro" id="IPR002347">
    <property type="entry name" value="SDR_fam"/>
</dbReference>
<sequence length="254" mass="28759">MAGNNFFSLDSKFSIVLGGLGLIGKSVVTELLRADSEVLILDLNKKVFDNFSLELEKEGFHCRFEYFDTTVLEESEILLEKIISKYEVPDFFINTSYPRTKDWFNSSFSQITLETFLENLNMHLGSYVWTAKLFADMMVGSKKEGRIVLTSSIYGEKAQDMTMYEGTNLKENMTYPVIKAGINNFVRQSAAYYGKYNIRVNAVSPGGIEGPIAGSKEQQNDQFKINYINKTPLRRMTKPLDVANAIVFLCSDNS</sequence>
<dbReference type="AlphaFoldDB" id="A0A382WLP6"/>
<dbReference type="SUPFAM" id="SSF51735">
    <property type="entry name" value="NAD(P)-binding Rossmann-fold domains"/>
    <property type="match status" value="1"/>
</dbReference>
<dbReference type="InterPro" id="IPR036291">
    <property type="entry name" value="NAD(P)-bd_dom_sf"/>
</dbReference>
<comment type="similarity">
    <text evidence="1">Belongs to the short-chain dehydrogenases/reductases (SDR) family.</text>
</comment>
<organism evidence="2">
    <name type="scientific">marine metagenome</name>
    <dbReference type="NCBI Taxonomy" id="408172"/>
    <lineage>
        <taxon>unclassified sequences</taxon>
        <taxon>metagenomes</taxon>
        <taxon>ecological metagenomes</taxon>
    </lineage>
</organism>
<dbReference type="Gene3D" id="3.40.50.720">
    <property type="entry name" value="NAD(P)-binding Rossmann-like Domain"/>
    <property type="match status" value="1"/>
</dbReference>
<dbReference type="Pfam" id="PF13561">
    <property type="entry name" value="adh_short_C2"/>
    <property type="match status" value="1"/>
</dbReference>
<proteinExistence type="inferred from homology"/>
<dbReference type="PANTHER" id="PTHR42760:SF40">
    <property type="entry name" value="3-OXOACYL-[ACYL-CARRIER-PROTEIN] REDUCTASE, CHLOROPLASTIC"/>
    <property type="match status" value="1"/>
</dbReference>
<gene>
    <name evidence="2" type="ORF">METZ01_LOCUS411855</name>
</gene>
<accession>A0A382WLP6</accession>
<evidence type="ECO:0000256" key="1">
    <source>
        <dbReference type="ARBA" id="ARBA00006484"/>
    </source>
</evidence>